<reference evidence="2 3" key="1">
    <citation type="submission" date="2013-09" db="EMBL/GenBank/DDBJ databases">
        <title>Whole genome sequencing of Halarchaeum acidiphilum strain MH1-52-1.</title>
        <authorList>
            <person name="Shimane Y."/>
            <person name="Minegishi H."/>
            <person name="Nishi S."/>
            <person name="Echigo A."/>
            <person name="Shuto A."/>
            <person name="Konishi M."/>
            <person name="Ito T."/>
            <person name="Ohkuma M."/>
            <person name="Ohta Y."/>
            <person name="Nagano Y."/>
            <person name="Tsubouchi T."/>
            <person name="Mori K."/>
            <person name="Usui K."/>
            <person name="Kamekura M."/>
            <person name="Usami R."/>
            <person name="Takaki Y."/>
            <person name="Hatada Y."/>
        </authorList>
    </citation>
    <scope>NUCLEOTIDE SEQUENCE [LARGE SCALE GENOMIC DNA]</scope>
    <source>
        <strain evidence="2 3">JCM 16109</strain>
    </source>
</reference>
<keyword evidence="3" id="KW-1185">Reference proteome</keyword>
<feature type="transmembrane region" description="Helical" evidence="1">
    <location>
        <begin position="21"/>
        <end position="42"/>
    </location>
</feature>
<evidence type="ECO:0000313" key="2">
    <source>
        <dbReference type="EMBL" id="GAD52230.1"/>
    </source>
</evidence>
<comment type="caution">
    <text evidence="2">The sequence shown here is derived from an EMBL/GenBank/DDBJ whole genome shotgun (WGS) entry which is preliminary data.</text>
</comment>
<evidence type="ECO:0000256" key="1">
    <source>
        <dbReference type="SAM" id="Phobius"/>
    </source>
</evidence>
<organism evidence="2 3">
    <name type="scientific">Halarchaeum acidiphilum MH1-52-1</name>
    <dbReference type="NCBI Taxonomy" id="1261545"/>
    <lineage>
        <taxon>Archaea</taxon>
        <taxon>Methanobacteriati</taxon>
        <taxon>Methanobacteriota</taxon>
        <taxon>Stenosarchaea group</taxon>
        <taxon>Halobacteria</taxon>
        <taxon>Halobacteriales</taxon>
        <taxon>Halobacteriaceae</taxon>
    </lineage>
</organism>
<name>U2YT92_9EURY</name>
<dbReference type="EMBL" id="BATA01000017">
    <property type="protein sequence ID" value="GAD52230.1"/>
    <property type="molecule type" value="Genomic_DNA"/>
</dbReference>
<dbReference type="Proteomes" id="UP000016986">
    <property type="component" value="Unassembled WGS sequence"/>
</dbReference>
<sequence>MPSERYDETYRASRDVLRDTVLDVAATLFALLVALVALYVAIYGSLSSRPGGLLLSALGGLAFVACVGGVCRLWRVWPFS</sequence>
<proteinExistence type="predicted"/>
<feature type="transmembrane region" description="Helical" evidence="1">
    <location>
        <begin position="54"/>
        <end position="74"/>
    </location>
</feature>
<keyword evidence="1" id="KW-0812">Transmembrane</keyword>
<keyword evidence="1" id="KW-1133">Transmembrane helix</keyword>
<protein>
    <submittedName>
        <fullName evidence="2">Uncharacterized protein</fullName>
    </submittedName>
</protein>
<dbReference type="RefSeq" id="WP_020220886.1">
    <property type="nucleotide sequence ID" value="NZ_BANO01000016.1"/>
</dbReference>
<accession>U2YT92</accession>
<keyword evidence="1" id="KW-0472">Membrane</keyword>
<gene>
    <name evidence="2" type="ORF">MBEHAL_0990</name>
</gene>
<evidence type="ECO:0000313" key="3">
    <source>
        <dbReference type="Proteomes" id="UP000016986"/>
    </source>
</evidence>
<dbReference type="AlphaFoldDB" id="U2YT92"/>